<dbReference type="Proteomes" id="UP001055879">
    <property type="component" value="Linkage Group LG03"/>
</dbReference>
<sequence length="551" mass="61842">MPLKNSDKKEPTPAVTLRRSPRILQIKLSDPEDPRTPKPQQQRRTRVPSSVTPLTLTGNRNVSPRRRSHRSKSKECSQKLDGSCKARQSDDAKTESRRSTRLNPCADACNAEKSRSSNRRKGKLERRVTRSSCCRDVDKNSEKTGYGGFTGILSNDCSLGEQITEEGVDIPTRLKGKSLKNKVNQSKKSWDNNSDQFDTLALDDDTNEGILSIAEKPVLDEELSEKCVAKRTNGTAVATTILVPEGPMKGRDVNKMQKNVGGKRKRNQFENIVGVTHGWTEVQELALERAYLEAKPTPHFWKKVSRLVPGKSAQECFDKIHGSHLTPPQPRPRSRSRVSDSQNPSFSASKLLNSSSPTAKRPRHRRQKSHIVQRNVRHMLQKQHKVEQDSEADLFSVLEPTFTQSLNCCVMLTTPDRNQEMGEMLGRCLERSSTAHKKSLSRLGNGTTLVSPPVLKQVKNIALHEKYIDLLHCREANRKAACAKTEKLHQSKLMKQESSAQRKDAIRAAKNALVFDARDAINEFQHQQATTLSFDDESGADVDEENSEAFV</sequence>
<proteinExistence type="predicted"/>
<reference evidence="1 2" key="2">
    <citation type="journal article" date="2022" name="Mol. Ecol. Resour.">
        <title>The genomes of chicory, endive, great burdock and yacon provide insights into Asteraceae paleo-polyploidization history and plant inulin production.</title>
        <authorList>
            <person name="Fan W."/>
            <person name="Wang S."/>
            <person name="Wang H."/>
            <person name="Wang A."/>
            <person name="Jiang F."/>
            <person name="Liu H."/>
            <person name="Zhao H."/>
            <person name="Xu D."/>
            <person name="Zhang Y."/>
        </authorList>
    </citation>
    <scope>NUCLEOTIDE SEQUENCE [LARGE SCALE GENOMIC DNA]</scope>
    <source>
        <strain evidence="2">cv. Niubang</strain>
    </source>
</reference>
<evidence type="ECO:0000313" key="2">
    <source>
        <dbReference type="Proteomes" id="UP001055879"/>
    </source>
</evidence>
<keyword evidence="2" id="KW-1185">Reference proteome</keyword>
<protein>
    <submittedName>
        <fullName evidence="1">Uncharacterized protein</fullName>
    </submittedName>
</protein>
<dbReference type="EMBL" id="CM042049">
    <property type="protein sequence ID" value="KAI3747814.1"/>
    <property type="molecule type" value="Genomic_DNA"/>
</dbReference>
<name>A0ACB9DME4_ARCLA</name>
<comment type="caution">
    <text evidence="1">The sequence shown here is derived from an EMBL/GenBank/DDBJ whole genome shotgun (WGS) entry which is preliminary data.</text>
</comment>
<evidence type="ECO:0000313" key="1">
    <source>
        <dbReference type="EMBL" id="KAI3747814.1"/>
    </source>
</evidence>
<accession>A0ACB9DME4</accession>
<organism evidence="1 2">
    <name type="scientific">Arctium lappa</name>
    <name type="common">Greater burdock</name>
    <name type="synonym">Lappa major</name>
    <dbReference type="NCBI Taxonomy" id="4217"/>
    <lineage>
        <taxon>Eukaryota</taxon>
        <taxon>Viridiplantae</taxon>
        <taxon>Streptophyta</taxon>
        <taxon>Embryophyta</taxon>
        <taxon>Tracheophyta</taxon>
        <taxon>Spermatophyta</taxon>
        <taxon>Magnoliopsida</taxon>
        <taxon>eudicotyledons</taxon>
        <taxon>Gunneridae</taxon>
        <taxon>Pentapetalae</taxon>
        <taxon>asterids</taxon>
        <taxon>campanulids</taxon>
        <taxon>Asterales</taxon>
        <taxon>Asteraceae</taxon>
        <taxon>Carduoideae</taxon>
        <taxon>Cardueae</taxon>
        <taxon>Arctiinae</taxon>
        <taxon>Arctium</taxon>
    </lineage>
</organism>
<reference evidence="2" key="1">
    <citation type="journal article" date="2022" name="Mol. Ecol. Resour.">
        <title>The genomes of chicory, endive, great burdock and yacon provide insights into Asteraceae palaeo-polyploidization history and plant inulin production.</title>
        <authorList>
            <person name="Fan W."/>
            <person name="Wang S."/>
            <person name="Wang H."/>
            <person name="Wang A."/>
            <person name="Jiang F."/>
            <person name="Liu H."/>
            <person name="Zhao H."/>
            <person name="Xu D."/>
            <person name="Zhang Y."/>
        </authorList>
    </citation>
    <scope>NUCLEOTIDE SEQUENCE [LARGE SCALE GENOMIC DNA]</scope>
    <source>
        <strain evidence="2">cv. Niubang</strain>
    </source>
</reference>
<gene>
    <name evidence="1" type="ORF">L6452_10482</name>
</gene>